<dbReference type="SUPFAM" id="SSF160930">
    <property type="entry name" value="FlhC-like"/>
    <property type="match status" value="1"/>
</dbReference>
<dbReference type="Proteomes" id="UP000279235">
    <property type="component" value="Unassembled WGS sequence"/>
</dbReference>
<reference evidence="1" key="1">
    <citation type="submission" date="2018-01" db="EMBL/GenBank/DDBJ databases">
        <authorList>
            <person name="Gaut B.S."/>
            <person name="Morton B.R."/>
            <person name="Clegg M.T."/>
            <person name="Duvall M.R."/>
        </authorList>
    </citation>
    <scope>NUCLEOTIDE SEQUENCE</scope>
    <source>
        <strain evidence="1">Lactococcus lactis</strain>
    </source>
</reference>
<evidence type="ECO:0000313" key="3">
    <source>
        <dbReference type="Proteomes" id="UP000279235"/>
    </source>
</evidence>
<proteinExistence type="predicted"/>
<evidence type="ECO:0000313" key="2">
    <source>
        <dbReference type="EMBL" id="SPS11187.1"/>
    </source>
</evidence>
<evidence type="ECO:0000313" key="1">
    <source>
        <dbReference type="EMBL" id="SPB25089.1"/>
    </source>
</evidence>
<reference evidence="2" key="2">
    <citation type="submission" date="2018-05" db="EMBL/GenBank/DDBJ databases">
        <authorList>
            <person name="Lanie J.A."/>
            <person name="Ng W.-L."/>
            <person name="Kazmierczak K.M."/>
            <person name="Andrzejewski T.M."/>
            <person name="Davidsen T.M."/>
            <person name="Wayne K.J."/>
            <person name="Tettelin H."/>
            <person name="Glass J.I."/>
            <person name="Rusch D."/>
            <person name="Podicherti R."/>
            <person name="Tsui H.-C.T."/>
            <person name="Winkler M.E."/>
        </authorList>
    </citation>
    <scope>NUCLEOTIDE SEQUENCE</scope>
    <source>
        <strain evidence="2">Lactococcus lactis</strain>
    </source>
</reference>
<dbReference type="AlphaFoldDB" id="A0A2X0R364"/>
<protein>
    <recommendedName>
        <fullName evidence="4">Small CPxCG-related zinc finger protein</fullName>
    </recommendedName>
</protein>
<accession>A0A2X0R364</accession>
<dbReference type="RefSeq" id="WP_260604550.1">
    <property type="nucleotide sequence ID" value="NZ_CP125772.1"/>
</dbReference>
<dbReference type="EMBL" id="OGTW02000045">
    <property type="protein sequence ID" value="SPS11187.1"/>
    <property type="molecule type" value="Genomic_DNA"/>
</dbReference>
<evidence type="ECO:0008006" key="4">
    <source>
        <dbReference type="Google" id="ProtNLM"/>
    </source>
</evidence>
<name>A0A2X0R364_9LACT</name>
<reference evidence="3" key="3">
    <citation type="submission" date="2018-05" db="EMBL/GenBank/DDBJ databases">
        <authorList>
            <person name="Duru I."/>
        </authorList>
    </citation>
    <scope>NUCLEOTIDE SEQUENCE [LARGE SCALE GENOMIC DNA]</scope>
</reference>
<sequence length="40" mass="4793">MDEFELIECLECKNEFLMNLDEAPLGFYCPYCSTAHEWEE</sequence>
<gene>
    <name evidence="2" type="ORF">AMHIJAGA_01121</name>
</gene>
<organism evidence="2 3">
    <name type="scientific">Lactococcus lactis</name>
    <dbReference type="NCBI Taxonomy" id="1358"/>
    <lineage>
        <taxon>Bacteria</taxon>
        <taxon>Bacillati</taxon>
        <taxon>Bacillota</taxon>
        <taxon>Bacilli</taxon>
        <taxon>Lactobacillales</taxon>
        <taxon>Streptococcaceae</taxon>
        <taxon>Lactococcus</taxon>
    </lineage>
</organism>
<dbReference type="EMBL" id="OGTW01000045">
    <property type="protein sequence ID" value="SPB25089.1"/>
    <property type="molecule type" value="Genomic_DNA"/>
</dbReference>